<feature type="region of interest" description="Disordered" evidence="1">
    <location>
        <begin position="16"/>
        <end position="67"/>
    </location>
</feature>
<dbReference type="Proteomes" id="UP000308652">
    <property type="component" value="Unassembled WGS sequence"/>
</dbReference>
<dbReference type="Pfam" id="PF20415">
    <property type="entry name" value="DUF6699"/>
    <property type="match status" value="1"/>
</dbReference>
<feature type="compositionally biased region" description="Low complexity" evidence="1">
    <location>
        <begin position="36"/>
        <end position="50"/>
    </location>
</feature>
<accession>A0A5C3M471</accession>
<dbReference type="EMBL" id="ML213600">
    <property type="protein sequence ID" value="TFK39176.1"/>
    <property type="molecule type" value="Genomic_DNA"/>
</dbReference>
<feature type="domain" description="DUF6699" evidence="2">
    <location>
        <begin position="187"/>
        <end position="313"/>
    </location>
</feature>
<keyword evidence="4" id="KW-1185">Reference proteome</keyword>
<evidence type="ECO:0000256" key="1">
    <source>
        <dbReference type="SAM" id="MobiDB-lite"/>
    </source>
</evidence>
<gene>
    <name evidence="3" type="ORF">BDQ12DRAFT_72131</name>
</gene>
<dbReference type="InterPro" id="IPR046522">
    <property type="entry name" value="DUF6699"/>
</dbReference>
<evidence type="ECO:0000313" key="4">
    <source>
        <dbReference type="Proteomes" id="UP000308652"/>
    </source>
</evidence>
<reference evidence="3 4" key="1">
    <citation type="journal article" date="2019" name="Nat. Ecol. Evol.">
        <title>Megaphylogeny resolves global patterns of mushroom evolution.</title>
        <authorList>
            <person name="Varga T."/>
            <person name="Krizsan K."/>
            <person name="Foldi C."/>
            <person name="Dima B."/>
            <person name="Sanchez-Garcia M."/>
            <person name="Sanchez-Ramirez S."/>
            <person name="Szollosi G.J."/>
            <person name="Szarkandi J.G."/>
            <person name="Papp V."/>
            <person name="Albert L."/>
            <person name="Andreopoulos W."/>
            <person name="Angelini C."/>
            <person name="Antonin V."/>
            <person name="Barry K.W."/>
            <person name="Bougher N.L."/>
            <person name="Buchanan P."/>
            <person name="Buyck B."/>
            <person name="Bense V."/>
            <person name="Catcheside P."/>
            <person name="Chovatia M."/>
            <person name="Cooper J."/>
            <person name="Damon W."/>
            <person name="Desjardin D."/>
            <person name="Finy P."/>
            <person name="Geml J."/>
            <person name="Haridas S."/>
            <person name="Hughes K."/>
            <person name="Justo A."/>
            <person name="Karasinski D."/>
            <person name="Kautmanova I."/>
            <person name="Kiss B."/>
            <person name="Kocsube S."/>
            <person name="Kotiranta H."/>
            <person name="LaButti K.M."/>
            <person name="Lechner B.E."/>
            <person name="Liimatainen K."/>
            <person name="Lipzen A."/>
            <person name="Lukacs Z."/>
            <person name="Mihaltcheva S."/>
            <person name="Morgado L.N."/>
            <person name="Niskanen T."/>
            <person name="Noordeloos M.E."/>
            <person name="Ohm R.A."/>
            <person name="Ortiz-Santana B."/>
            <person name="Ovrebo C."/>
            <person name="Racz N."/>
            <person name="Riley R."/>
            <person name="Savchenko A."/>
            <person name="Shiryaev A."/>
            <person name="Soop K."/>
            <person name="Spirin V."/>
            <person name="Szebenyi C."/>
            <person name="Tomsovsky M."/>
            <person name="Tulloss R.E."/>
            <person name="Uehling J."/>
            <person name="Grigoriev I.V."/>
            <person name="Vagvolgyi C."/>
            <person name="Papp T."/>
            <person name="Martin F.M."/>
            <person name="Miettinen O."/>
            <person name="Hibbett D.S."/>
            <person name="Nagy L.G."/>
        </authorList>
    </citation>
    <scope>NUCLEOTIDE SEQUENCE [LARGE SCALE GENOMIC DNA]</scope>
    <source>
        <strain evidence="3 4">CBS 166.37</strain>
    </source>
</reference>
<sequence>MSSPYVYTPHPSVQATGYYGGYPSSPQPSPFIPDASQYPSSPYSNPSSLPGTPNHGTQGLPGSNAVPFPSSPVYGAPSWDAPYRERRPSWHGAMDGNWLAAVTPGHHRSRSFGEQTNPYFQQPYGFTGQWPPPVSPYSPGFGQLPQYHAMHLHPWLNGESPPGDFMLDLSQPTLVPLRYVGPGQTLMITPEELAQPATHPPLTRMHITCDMMPQWPVVLEFDPYFPSPVPGAPPPPITIGDILRKLHQELHKGITHLDYARLSPQEENAVSRAYTRRCRAMGSSEMMMRNQGVKRVDFLLNKVRFRGLVRDGDTFERMKLIVG</sequence>
<proteinExistence type="predicted"/>
<evidence type="ECO:0000313" key="3">
    <source>
        <dbReference type="EMBL" id="TFK39176.1"/>
    </source>
</evidence>
<dbReference type="STRING" id="68775.A0A5C3M471"/>
<dbReference type="OrthoDB" id="3251728at2759"/>
<name>A0A5C3M471_9AGAR</name>
<protein>
    <recommendedName>
        <fullName evidence="2">DUF6699 domain-containing protein</fullName>
    </recommendedName>
</protein>
<organism evidence="3 4">
    <name type="scientific">Crucibulum laeve</name>
    <dbReference type="NCBI Taxonomy" id="68775"/>
    <lineage>
        <taxon>Eukaryota</taxon>
        <taxon>Fungi</taxon>
        <taxon>Dikarya</taxon>
        <taxon>Basidiomycota</taxon>
        <taxon>Agaricomycotina</taxon>
        <taxon>Agaricomycetes</taxon>
        <taxon>Agaricomycetidae</taxon>
        <taxon>Agaricales</taxon>
        <taxon>Agaricineae</taxon>
        <taxon>Nidulariaceae</taxon>
        <taxon>Crucibulum</taxon>
    </lineage>
</organism>
<dbReference type="AlphaFoldDB" id="A0A5C3M471"/>
<evidence type="ECO:0000259" key="2">
    <source>
        <dbReference type="Pfam" id="PF20415"/>
    </source>
</evidence>